<protein>
    <recommendedName>
        <fullName evidence="1">DUF8149 domain-containing protein</fullName>
    </recommendedName>
</protein>
<dbReference type="HOGENOM" id="CLU_2662245_0_0_2"/>
<sequence length="67" mass="7219">MTDDEPDVPIVCEECETTAEIPLSDLADQLEAHNERMHDGEAVAEVDPDVADQLADLIADELGLLDG</sequence>
<evidence type="ECO:0000313" key="5">
    <source>
        <dbReference type="Proteomes" id="UP000015381"/>
    </source>
</evidence>
<keyword evidence="5" id="KW-1185">Reference proteome</keyword>
<reference evidence="2 5" key="3">
    <citation type="journal article" date="2014" name="Environ. Microbiol.">
        <title>Halorhabdus tiamatea: proteogenomics and glycosidase activity measurements identify the first cultivated euryarchaeon from a deep-sea anoxic brine lake as potential polysaccharide degrader.</title>
        <authorList>
            <person name="Werner J."/>
            <person name="Ferrer M."/>
            <person name="Michel G."/>
            <person name="Mann A.J."/>
            <person name="Huang S."/>
            <person name="Juarez S."/>
            <person name="Ciordia S."/>
            <person name="Albar J.P."/>
            <person name="Alcaide M."/>
            <person name="La Cono V."/>
            <person name="Yakimov M.M."/>
            <person name="Antunes A."/>
            <person name="Taborda M."/>
            <person name="Da Costa M.S."/>
            <person name="Amann R.I."/>
            <person name="Gloeckner F.O."/>
            <person name="Golyshina O.V."/>
            <person name="Golyshin P.N."/>
            <person name="Teeling H."/>
        </authorList>
    </citation>
    <scope>NUCLEOTIDE SEQUENCE [LARGE SCALE GENOMIC DNA]</scope>
    <source>
        <strain evidence="5">SARL4B</strain>
        <strain evidence="2">Type strain: SARL4B</strain>
    </source>
</reference>
<accession>F7PLG5</accession>
<dbReference type="Pfam" id="PF26476">
    <property type="entry name" value="DUF8149"/>
    <property type="match status" value="1"/>
</dbReference>
<dbReference type="RefSeq" id="WP_008525868.1">
    <property type="nucleotide sequence ID" value="NC_021921.1"/>
</dbReference>
<dbReference type="AlphaFoldDB" id="F7PLG5"/>
<reference evidence="3 4" key="1">
    <citation type="journal article" date="2011" name="J. Bacteriol.">
        <title>Genome sequence of Halorhabdus tiamatea, the first archaeon isolated from a deep-sea anoxic brine lake.</title>
        <authorList>
            <person name="Antunes A."/>
            <person name="Alam I."/>
            <person name="Bajic V.B."/>
            <person name="Stingl U."/>
        </authorList>
    </citation>
    <scope>NUCLEOTIDE SEQUENCE [LARGE SCALE GENOMIC DNA]</scope>
    <source>
        <strain evidence="3 4">SARL4B</strain>
    </source>
</reference>
<evidence type="ECO:0000259" key="1">
    <source>
        <dbReference type="Pfam" id="PF26476"/>
    </source>
</evidence>
<dbReference type="Proteomes" id="UP000003861">
    <property type="component" value="Unassembled WGS sequence"/>
</dbReference>
<reference evidence="3 4" key="2">
    <citation type="journal article" date="2013" name="PLoS ONE">
        <title>INDIGO - INtegrated Data Warehouse of MIcrobial GenOmes with Examples from the Red Sea Extremophiles.</title>
        <authorList>
            <person name="Alam I."/>
            <person name="Antunes A."/>
            <person name="Kamau A.A."/>
            <person name="Ba Alawi W."/>
            <person name="Kalkatawi M."/>
            <person name="Stingl U."/>
            <person name="Bajic V.B."/>
        </authorList>
    </citation>
    <scope>NUCLEOTIDE SEQUENCE [LARGE SCALE GENOMIC DNA]</scope>
    <source>
        <strain evidence="3 4">SARL4B</strain>
    </source>
</reference>
<dbReference type="InterPro" id="IPR058462">
    <property type="entry name" value="DUF8149"/>
</dbReference>
<evidence type="ECO:0000313" key="3">
    <source>
        <dbReference type="EMBL" id="ERJ05481.1"/>
    </source>
</evidence>
<dbReference type="GeneID" id="23799977"/>
<proteinExistence type="predicted"/>
<dbReference type="EMBL" id="AFNT02000032">
    <property type="protein sequence ID" value="ERJ05481.1"/>
    <property type="molecule type" value="Genomic_DNA"/>
</dbReference>
<gene>
    <name evidence="3" type="ORF">HLRTI_002553</name>
    <name evidence="2" type="ORF">HTIA_1468</name>
</gene>
<dbReference type="KEGG" id="hti:HTIA_1468"/>
<feature type="domain" description="DUF8149" evidence="1">
    <location>
        <begin position="2"/>
        <end position="66"/>
    </location>
</feature>
<evidence type="ECO:0000313" key="2">
    <source>
        <dbReference type="EMBL" id="CCQ33595.1"/>
    </source>
</evidence>
<dbReference type="OrthoDB" id="260707at2157"/>
<name>F7PLG5_9EURY</name>
<organism evidence="3 4">
    <name type="scientific">Halorhabdus tiamatea SARL4B</name>
    <dbReference type="NCBI Taxonomy" id="1033806"/>
    <lineage>
        <taxon>Archaea</taxon>
        <taxon>Methanobacteriati</taxon>
        <taxon>Methanobacteriota</taxon>
        <taxon>Stenosarchaea group</taxon>
        <taxon>Halobacteria</taxon>
        <taxon>Halobacteriales</taxon>
        <taxon>Haloarculaceae</taxon>
        <taxon>Halorhabdus</taxon>
    </lineage>
</organism>
<dbReference type="Proteomes" id="UP000015381">
    <property type="component" value="Chromosome I"/>
</dbReference>
<dbReference type="eggNOG" id="arCOG06326">
    <property type="taxonomic scope" value="Archaea"/>
</dbReference>
<dbReference type="EMBL" id="HF571520">
    <property type="protein sequence ID" value="CCQ33595.1"/>
    <property type="molecule type" value="Genomic_DNA"/>
</dbReference>
<evidence type="ECO:0000313" key="4">
    <source>
        <dbReference type="Proteomes" id="UP000003861"/>
    </source>
</evidence>